<dbReference type="AlphaFoldDB" id="A0A6A3JGF8"/>
<evidence type="ECO:0000313" key="7">
    <source>
        <dbReference type="Proteomes" id="UP000435112"/>
    </source>
</evidence>
<gene>
    <name evidence="2" type="ORF">PR001_g29035</name>
    <name evidence="3" type="ORF">PR002_g20299</name>
    <name evidence="4" type="ORF">PR003_g20918</name>
</gene>
<protein>
    <submittedName>
        <fullName evidence="3">Uncharacterized protein</fullName>
    </submittedName>
</protein>
<comment type="caution">
    <text evidence="3">The sequence shown here is derived from an EMBL/GenBank/DDBJ whole genome shotgun (WGS) entry which is preliminary data.</text>
</comment>
<accession>A0A6A3JGF8</accession>
<sequence length="127" mass="14310">MPRKPMRQKRASTLVPSWDSSKETTVPRQKMKAPDLEDDEEKGSEPRWSEAALESEVQIAEAEVGSYRPNRQRDSNRRIDRQTGVILPSRDEQVSDETAASIDQKDTPSGDSECRIAGCRDGIHRVS</sequence>
<dbReference type="Proteomes" id="UP000434957">
    <property type="component" value="Unassembled WGS sequence"/>
</dbReference>
<reference evidence="5 7" key="1">
    <citation type="submission" date="2018-09" db="EMBL/GenBank/DDBJ databases">
        <title>Genomic investigation of the strawberry pathogen Phytophthora fragariae indicates pathogenicity is determined by transcriptional variation in three key races.</title>
        <authorList>
            <person name="Adams T.M."/>
            <person name="Armitage A.D."/>
            <person name="Sobczyk M.K."/>
            <person name="Bates H.J."/>
            <person name="Dunwell J.M."/>
            <person name="Nellist C.F."/>
            <person name="Harrison R.J."/>
        </authorList>
    </citation>
    <scope>NUCLEOTIDE SEQUENCE [LARGE SCALE GENOMIC DNA]</scope>
    <source>
        <strain evidence="2 5">SCRP249</strain>
        <strain evidence="3 7">SCRP324</strain>
        <strain evidence="4 6">SCRP333</strain>
    </source>
</reference>
<name>A0A6A3JGF8_9STRA</name>
<organism evidence="3 7">
    <name type="scientific">Phytophthora rubi</name>
    <dbReference type="NCBI Taxonomy" id="129364"/>
    <lineage>
        <taxon>Eukaryota</taxon>
        <taxon>Sar</taxon>
        <taxon>Stramenopiles</taxon>
        <taxon>Oomycota</taxon>
        <taxon>Peronosporomycetes</taxon>
        <taxon>Peronosporales</taxon>
        <taxon>Peronosporaceae</taxon>
        <taxon>Phytophthora</taxon>
    </lineage>
</organism>
<evidence type="ECO:0000256" key="1">
    <source>
        <dbReference type="SAM" id="MobiDB-lite"/>
    </source>
</evidence>
<feature type="compositionally biased region" description="Basic and acidic residues" evidence="1">
    <location>
        <begin position="103"/>
        <end position="114"/>
    </location>
</feature>
<evidence type="ECO:0000313" key="5">
    <source>
        <dbReference type="Proteomes" id="UP000429607"/>
    </source>
</evidence>
<keyword evidence="6" id="KW-1185">Reference proteome</keyword>
<feature type="compositionally biased region" description="Basic and acidic residues" evidence="1">
    <location>
        <begin position="71"/>
        <end position="81"/>
    </location>
</feature>
<dbReference type="Proteomes" id="UP000429607">
    <property type="component" value="Unassembled WGS sequence"/>
</dbReference>
<evidence type="ECO:0000313" key="3">
    <source>
        <dbReference type="EMBL" id="KAE8993232.1"/>
    </source>
</evidence>
<feature type="compositionally biased region" description="Basic residues" evidence="1">
    <location>
        <begin position="1"/>
        <end position="10"/>
    </location>
</feature>
<dbReference type="EMBL" id="QXFU01001923">
    <property type="protein sequence ID" value="KAE8993232.1"/>
    <property type="molecule type" value="Genomic_DNA"/>
</dbReference>
<evidence type="ECO:0000313" key="4">
    <source>
        <dbReference type="EMBL" id="KAE9307765.1"/>
    </source>
</evidence>
<proteinExistence type="predicted"/>
<dbReference type="Proteomes" id="UP000435112">
    <property type="component" value="Unassembled WGS sequence"/>
</dbReference>
<feature type="region of interest" description="Disordered" evidence="1">
    <location>
        <begin position="1"/>
        <end position="127"/>
    </location>
</feature>
<feature type="compositionally biased region" description="Polar residues" evidence="1">
    <location>
        <begin position="14"/>
        <end position="27"/>
    </location>
</feature>
<dbReference type="EMBL" id="QXFT01001909">
    <property type="protein sequence ID" value="KAE9307765.1"/>
    <property type="molecule type" value="Genomic_DNA"/>
</dbReference>
<dbReference type="EMBL" id="QXFV01005556">
    <property type="protein sequence ID" value="KAE8964502.1"/>
    <property type="molecule type" value="Genomic_DNA"/>
</dbReference>
<evidence type="ECO:0000313" key="2">
    <source>
        <dbReference type="EMBL" id="KAE8964502.1"/>
    </source>
</evidence>
<evidence type="ECO:0000313" key="6">
    <source>
        <dbReference type="Proteomes" id="UP000434957"/>
    </source>
</evidence>